<evidence type="ECO:0008006" key="4">
    <source>
        <dbReference type="Google" id="ProtNLM"/>
    </source>
</evidence>
<organism evidence="2 3">
    <name type="scientific">Chitinophaga agri</name>
    <dbReference type="NCBI Taxonomy" id="2703787"/>
    <lineage>
        <taxon>Bacteria</taxon>
        <taxon>Pseudomonadati</taxon>
        <taxon>Bacteroidota</taxon>
        <taxon>Chitinophagia</taxon>
        <taxon>Chitinophagales</taxon>
        <taxon>Chitinophagaceae</taxon>
        <taxon>Chitinophaga</taxon>
    </lineage>
</organism>
<sequence length="132" mass="15256">MKKTILLLASLFGLTATYAQRKSDTTFSNRLSREWKLQYYGDNGKKQPPSKQQLEDRMFFYKDYRVLSIAEGKKEYGVWQYDPTKKLLTITDNNTGKTTAFEVLLLNNEEFIAGYKDPNGTVLEIHMLAVSK</sequence>
<evidence type="ECO:0000313" key="3">
    <source>
        <dbReference type="Proteomes" id="UP000476411"/>
    </source>
</evidence>
<dbReference type="EMBL" id="CP048113">
    <property type="protein sequence ID" value="QHS59270.1"/>
    <property type="molecule type" value="Genomic_DNA"/>
</dbReference>
<dbReference type="KEGG" id="chih:GWR21_06645"/>
<proteinExistence type="predicted"/>
<dbReference type="RefSeq" id="WP_162330967.1">
    <property type="nucleotide sequence ID" value="NZ_CP048113.1"/>
</dbReference>
<dbReference type="AlphaFoldDB" id="A0A6B9ZAB7"/>
<feature type="chain" id="PRO_5025488563" description="Lipocalin-like domain-containing protein" evidence="1">
    <location>
        <begin position="22"/>
        <end position="132"/>
    </location>
</feature>
<feature type="signal peptide" evidence="1">
    <location>
        <begin position="1"/>
        <end position="21"/>
    </location>
</feature>
<name>A0A6B9ZAB7_9BACT</name>
<gene>
    <name evidence="2" type="ORF">GWR21_06645</name>
</gene>
<keyword evidence="3" id="KW-1185">Reference proteome</keyword>
<keyword evidence="1" id="KW-0732">Signal</keyword>
<evidence type="ECO:0000313" key="2">
    <source>
        <dbReference type="EMBL" id="QHS59270.1"/>
    </source>
</evidence>
<dbReference type="Proteomes" id="UP000476411">
    <property type="component" value="Chromosome"/>
</dbReference>
<protein>
    <recommendedName>
        <fullName evidence="4">Lipocalin-like domain-containing protein</fullName>
    </recommendedName>
</protein>
<evidence type="ECO:0000256" key="1">
    <source>
        <dbReference type="SAM" id="SignalP"/>
    </source>
</evidence>
<accession>A0A6B9ZAB7</accession>
<reference evidence="2 3" key="1">
    <citation type="submission" date="2020-01" db="EMBL/GenBank/DDBJ databases">
        <title>Complete genome sequence of Chitinophaga sp. H33E-04 isolated from quinoa roots.</title>
        <authorList>
            <person name="Weon H.-Y."/>
            <person name="Lee S.A."/>
        </authorList>
    </citation>
    <scope>NUCLEOTIDE SEQUENCE [LARGE SCALE GENOMIC DNA]</scope>
    <source>
        <strain evidence="2 3">H33E-04</strain>
    </source>
</reference>